<dbReference type="AlphaFoldDB" id="E0VL40"/>
<evidence type="ECO:0000313" key="4">
    <source>
        <dbReference type="Proteomes" id="UP000009046"/>
    </source>
</evidence>
<name>E0VL40_PEDHC</name>
<feature type="compositionally biased region" description="Acidic residues" evidence="1">
    <location>
        <begin position="229"/>
        <end position="251"/>
    </location>
</feature>
<organism>
    <name type="scientific">Pediculus humanus subsp. corporis</name>
    <name type="common">Body louse</name>
    <dbReference type="NCBI Taxonomy" id="121224"/>
    <lineage>
        <taxon>Eukaryota</taxon>
        <taxon>Metazoa</taxon>
        <taxon>Ecdysozoa</taxon>
        <taxon>Arthropoda</taxon>
        <taxon>Hexapoda</taxon>
        <taxon>Insecta</taxon>
        <taxon>Pterygota</taxon>
        <taxon>Neoptera</taxon>
        <taxon>Paraneoptera</taxon>
        <taxon>Psocodea</taxon>
        <taxon>Troctomorpha</taxon>
        <taxon>Phthiraptera</taxon>
        <taxon>Anoplura</taxon>
        <taxon>Pediculidae</taxon>
        <taxon>Pediculus</taxon>
    </lineage>
</organism>
<dbReference type="Proteomes" id="UP000009046">
    <property type="component" value="Unassembled WGS sequence"/>
</dbReference>
<dbReference type="HOGENOM" id="CLU_1046986_0_0_1"/>
<dbReference type="PANTHER" id="PTHR34035">
    <property type="entry name" value="TESTIS-EXPRESSED PROTEIN 47"/>
    <property type="match status" value="1"/>
</dbReference>
<sequence length="266" mass="31577">MAVPENLRNNLLTVLQKTLKLVQKRVYLHRIIYIASYVQDRNNDQIQDSRVFNITVDTNIKLINEDYCEDFLTGFGLFYTGYFINIVERYYTTWNGRTATPPVLLEKIEQTISDETKFRHIQNCIMKLYRMSEYLRNQTTNHFKIALDNISELCRSNLPEFNLLDFLLDCPVLVDLKEYIEMYGSVPDYTSYSESIWPLSSDFVPRNILSDTKPKTLITADNDNFKESEELEIFTEEEEIEDKEDKEEKDEKDDINKRYEDVMEKL</sequence>
<dbReference type="OrthoDB" id="548795at2759"/>
<accession>E0VL40</accession>
<reference evidence="2" key="1">
    <citation type="submission" date="2007-04" db="EMBL/GenBank/DDBJ databases">
        <title>Annotation of Pediculus humanus corporis strain USDA.</title>
        <authorList>
            <person name="Kirkness E."/>
            <person name="Hannick L."/>
            <person name="Hass B."/>
            <person name="Bruggner R."/>
            <person name="Lawson D."/>
            <person name="Bidwell S."/>
            <person name="Joardar V."/>
            <person name="Caler E."/>
            <person name="Walenz B."/>
            <person name="Inman J."/>
            <person name="Schobel S."/>
            <person name="Galinsky K."/>
            <person name="Amedeo P."/>
            <person name="Strausberg R."/>
        </authorList>
    </citation>
    <scope>NUCLEOTIDE SEQUENCE</scope>
    <source>
        <strain evidence="2">USDA</strain>
    </source>
</reference>
<dbReference type="OMA" id="TPYDVFE"/>
<dbReference type="EMBL" id="AAZO01003262">
    <property type="status" value="NOT_ANNOTATED_CDS"/>
    <property type="molecule type" value="Genomic_DNA"/>
</dbReference>
<dbReference type="CTD" id="8229456"/>
<dbReference type="PANTHER" id="PTHR34035:SF1">
    <property type="entry name" value="TESTIS-EXPRESSED PROTEIN 47"/>
    <property type="match status" value="1"/>
</dbReference>
<keyword evidence="4" id="KW-1185">Reference proteome</keyword>
<dbReference type="EnsemblMetazoa" id="PHUM280640-RA">
    <property type="protein sequence ID" value="PHUM280640-PA"/>
    <property type="gene ID" value="PHUM280640"/>
</dbReference>
<dbReference type="InParanoid" id="E0VL40"/>
<dbReference type="eggNOG" id="ENOG502S7AR">
    <property type="taxonomic scope" value="Eukaryota"/>
</dbReference>
<feature type="compositionally biased region" description="Basic and acidic residues" evidence="1">
    <location>
        <begin position="252"/>
        <end position="266"/>
    </location>
</feature>
<reference evidence="2" key="2">
    <citation type="submission" date="2007-04" db="EMBL/GenBank/DDBJ databases">
        <title>The genome of the human body louse.</title>
        <authorList>
            <consortium name="The Human Body Louse Genome Consortium"/>
            <person name="Kirkness E."/>
            <person name="Walenz B."/>
            <person name="Hass B."/>
            <person name="Bruggner R."/>
            <person name="Strausberg R."/>
        </authorList>
    </citation>
    <scope>NUCLEOTIDE SEQUENCE</scope>
    <source>
        <strain evidence="2">USDA</strain>
    </source>
</reference>
<reference evidence="3" key="3">
    <citation type="submission" date="2021-02" db="UniProtKB">
        <authorList>
            <consortium name="EnsemblMetazoa"/>
        </authorList>
    </citation>
    <scope>IDENTIFICATION</scope>
    <source>
        <strain evidence="3">USDA</strain>
    </source>
</reference>
<dbReference type="EMBL" id="DS235269">
    <property type="protein sequence ID" value="EEB14096.1"/>
    <property type="molecule type" value="Genomic_DNA"/>
</dbReference>
<feature type="region of interest" description="Disordered" evidence="1">
    <location>
        <begin position="228"/>
        <end position="266"/>
    </location>
</feature>
<dbReference type="RefSeq" id="XP_002426834.1">
    <property type="nucleotide sequence ID" value="XM_002426789.1"/>
</dbReference>
<dbReference type="GeneID" id="8229456"/>
<gene>
    <name evidence="3" type="primary">8229456</name>
    <name evidence="2" type="ORF">Phum_PHUM280640</name>
</gene>
<evidence type="ECO:0000313" key="2">
    <source>
        <dbReference type="EMBL" id="EEB14096.1"/>
    </source>
</evidence>
<protein>
    <submittedName>
        <fullName evidence="2 3">Uncharacterized protein</fullName>
    </submittedName>
</protein>
<dbReference type="InterPro" id="IPR055308">
    <property type="entry name" value="TEX47-like"/>
</dbReference>
<evidence type="ECO:0000313" key="3">
    <source>
        <dbReference type="EnsemblMetazoa" id="PHUM280640-PA"/>
    </source>
</evidence>
<evidence type="ECO:0000256" key="1">
    <source>
        <dbReference type="SAM" id="MobiDB-lite"/>
    </source>
</evidence>
<dbReference type="VEuPathDB" id="VectorBase:PHUM280640"/>
<dbReference type="KEGG" id="phu:Phum_PHUM280640"/>
<dbReference type="Pfam" id="PF24787">
    <property type="entry name" value="TEX47"/>
    <property type="match status" value="1"/>
</dbReference>
<proteinExistence type="predicted"/>